<evidence type="ECO:0000313" key="1">
    <source>
        <dbReference type="EMBL" id="KAK7508200.1"/>
    </source>
</evidence>
<name>A0ABD0M9S1_9CAEN</name>
<feature type="non-terminal residue" evidence="1">
    <location>
        <position position="52"/>
    </location>
</feature>
<proteinExistence type="predicted"/>
<organism evidence="1 2">
    <name type="scientific">Batillaria attramentaria</name>
    <dbReference type="NCBI Taxonomy" id="370345"/>
    <lineage>
        <taxon>Eukaryota</taxon>
        <taxon>Metazoa</taxon>
        <taxon>Spiralia</taxon>
        <taxon>Lophotrochozoa</taxon>
        <taxon>Mollusca</taxon>
        <taxon>Gastropoda</taxon>
        <taxon>Caenogastropoda</taxon>
        <taxon>Sorbeoconcha</taxon>
        <taxon>Cerithioidea</taxon>
        <taxon>Batillariidae</taxon>
        <taxon>Batillaria</taxon>
    </lineage>
</organism>
<comment type="caution">
    <text evidence="1">The sequence shown here is derived from an EMBL/GenBank/DDBJ whole genome shotgun (WGS) entry which is preliminary data.</text>
</comment>
<dbReference type="AlphaFoldDB" id="A0ABD0M9S1"/>
<dbReference type="Proteomes" id="UP001519460">
    <property type="component" value="Unassembled WGS sequence"/>
</dbReference>
<accession>A0ABD0M9S1</accession>
<sequence length="52" mass="6022">MLRSSTETRAEQTKKGSGMFRKFFFVDRFFTSLPADSQPSVSWSAELHYLKS</sequence>
<reference evidence="1 2" key="1">
    <citation type="journal article" date="2023" name="Sci. Data">
        <title>Genome assembly of the Korean intertidal mud-creeper Batillaria attramentaria.</title>
        <authorList>
            <person name="Patra A.K."/>
            <person name="Ho P.T."/>
            <person name="Jun S."/>
            <person name="Lee S.J."/>
            <person name="Kim Y."/>
            <person name="Won Y.J."/>
        </authorList>
    </citation>
    <scope>NUCLEOTIDE SEQUENCE [LARGE SCALE GENOMIC DNA]</scope>
    <source>
        <strain evidence="1">Wonlab-2016</strain>
    </source>
</reference>
<protein>
    <submittedName>
        <fullName evidence="1">Uncharacterized protein</fullName>
    </submittedName>
</protein>
<evidence type="ECO:0000313" key="2">
    <source>
        <dbReference type="Proteomes" id="UP001519460"/>
    </source>
</evidence>
<dbReference type="EMBL" id="JACVVK020000002">
    <property type="protein sequence ID" value="KAK7508200.1"/>
    <property type="molecule type" value="Genomic_DNA"/>
</dbReference>
<keyword evidence="2" id="KW-1185">Reference proteome</keyword>
<gene>
    <name evidence="1" type="ORF">BaRGS_00000439</name>
</gene>